<keyword evidence="2" id="KW-0812">Transmembrane</keyword>
<comment type="caution">
    <text evidence="2">The sequence shown here is derived from an EMBL/GenBank/DDBJ whole genome shotgun (WGS) entry which is preliminary data.</text>
</comment>
<feature type="compositionally biased region" description="Basic and acidic residues" evidence="1">
    <location>
        <begin position="209"/>
        <end position="218"/>
    </location>
</feature>
<feature type="compositionally biased region" description="Basic and acidic residues" evidence="1">
    <location>
        <begin position="57"/>
        <end position="73"/>
    </location>
</feature>
<feature type="compositionally biased region" description="Basic and acidic residues" evidence="1">
    <location>
        <begin position="20"/>
        <end position="29"/>
    </location>
</feature>
<dbReference type="AlphaFoldDB" id="A0A163LB77"/>
<organism evidence="2 3">
    <name type="scientific">Didymella rabiei</name>
    <name type="common">Chickpea ascochyta blight fungus</name>
    <name type="synonym">Mycosphaerella rabiei</name>
    <dbReference type="NCBI Taxonomy" id="5454"/>
    <lineage>
        <taxon>Eukaryota</taxon>
        <taxon>Fungi</taxon>
        <taxon>Dikarya</taxon>
        <taxon>Ascomycota</taxon>
        <taxon>Pezizomycotina</taxon>
        <taxon>Dothideomycetes</taxon>
        <taxon>Pleosporomycetidae</taxon>
        <taxon>Pleosporales</taxon>
        <taxon>Pleosporineae</taxon>
        <taxon>Didymellaceae</taxon>
        <taxon>Ascochyta</taxon>
    </lineage>
</organism>
<evidence type="ECO:0000256" key="1">
    <source>
        <dbReference type="SAM" id="MobiDB-lite"/>
    </source>
</evidence>
<evidence type="ECO:0000313" key="2">
    <source>
        <dbReference type="EMBL" id="KZM27636.1"/>
    </source>
</evidence>
<feature type="compositionally biased region" description="Polar residues" evidence="1">
    <location>
        <begin position="252"/>
        <end position="262"/>
    </location>
</feature>
<name>A0A163LB77_DIDRA</name>
<feature type="compositionally biased region" description="Polar residues" evidence="1">
    <location>
        <begin position="140"/>
        <end position="154"/>
    </location>
</feature>
<keyword evidence="3" id="KW-1185">Reference proteome</keyword>
<feature type="compositionally biased region" description="Basic and acidic residues" evidence="1">
    <location>
        <begin position="240"/>
        <end position="251"/>
    </location>
</feature>
<feature type="compositionally biased region" description="Basic and acidic residues" evidence="1">
    <location>
        <begin position="1"/>
        <end position="12"/>
    </location>
</feature>
<feature type="region of interest" description="Disordered" evidence="1">
    <location>
        <begin position="1"/>
        <end position="293"/>
    </location>
</feature>
<gene>
    <name evidence="2" type="ORF">ST47_g1228</name>
</gene>
<protein>
    <submittedName>
        <fullName evidence="2">Transmembrane transport</fullName>
    </submittedName>
</protein>
<proteinExistence type="predicted"/>
<accession>A0A163LB77</accession>
<dbReference type="EMBL" id="JYNV01000060">
    <property type="protein sequence ID" value="KZM27636.1"/>
    <property type="molecule type" value="Genomic_DNA"/>
</dbReference>
<evidence type="ECO:0000313" key="3">
    <source>
        <dbReference type="Proteomes" id="UP000076837"/>
    </source>
</evidence>
<reference evidence="2 3" key="1">
    <citation type="journal article" date="2016" name="Sci. Rep.">
        <title>Draft genome sequencing and secretome analysis of fungal phytopathogen Ascochyta rabiei provides insight into the necrotrophic effector repertoire.</title>
        <authorList>
            <person name="Verma S."/>
            <person name="Gazara R.K."/>
            <person name="Nizam S."/>
            <person name="Parween S."/>
            <person name="Chattopadhyay D."/>
            <person name="Verma P.K."/>
        </authorList>
    </citation>
    <scope>NUCLEOTIDE SEQUENCE [LARGE SCALE GENOMIC DNA]</scope>
    <source>
        <strain evidence="2 3">ArDII</strain>
    </source>
</reference>
<feature type="compositionally biased region" description="Basic and acidic residues" evidence="1">
    <location>
        <begin position="155"/>
        <end position="166"/>
    </location>
</feature>
<sequence>MFPRNQIDRCDVAEDDKDLADDGKNHRTSAEPGNQPPSESRQAEHRVDGEDGSEPEECNRCTEPKSPRGDQRRKQYRRPTALGVPTFPEPEGNGNAERTDQESRGDSNTGPGHDGPQQEPGRSRQQTQPNRIDRRARSGGSITAQKAKRQNQCDQSKRHVENEKQPPSEVGVGILQQNATEDRSGNAGQTTRGAVRAQRLRPSLSGHPVGDDAEHLRTDGACADPLPQPGQHDHRRIRRTRSEDSHHRENAQARQEQASTPDDVTESARRHQGQAESQRIARKDPLHLRGRRA</sequence>
<dbReference type="Proteomes" id="UP000076837">
    <property type="component" value="Unassembled WGS sequence"/>
</dbReference>
<keyword evidence="2" id="KW-0472">Membrane</keyword>